<evidence type="ECO:0000259" key="21">
    <source>
        <dbReference type="Pfam" id="PF00391"/>
    </source>
</evidence>
<evidence type="ECO:0000256" key="6">
    <source>
        <dbReference type="ARBA" id="ARBA00012232"/>
    </source>
</evidence>
<evidence type="ECO:0000256" key="7">
    <source>
        <dbReference type="ARBA" id="ARBA00016544"/>
    </source>
</evidence>
<dbReference type="InterPro" id="IPR036618">
    <property type="entry name" value="PtsI_HPr-bd_sf"/>
</dbReference>
<dbReference type="Pfam" id="PF00391">
    <property type="entry name" value="PEP-utilizers"/>
    <property type="match status" value="1"/>
</dbReference>
<evidence type="ECO:0000256" key="13">
    <source>
        <dbReference type="ARBA" id="ARBA00022723"/>
    </source>
</evidence>
<evidence type="ECO:0000256" key="3">
    <source>
        <dbReference type="ARBA" id="ARBA00002728"/>
    </source>
</evidence>
<feature type="binding site" evidence="20">
    <location>
        <position position="423"/>
    </location>
    <ligand>
        <name>Mg(2+)</name>
        <dbReference type="ChEBI" id="CHEBI:18420"/>
    </ligand>
</feature>
<evidence type="ECO:0000259" key="22">
    <source>
        <dbReference type="Pfam" id="PF02896"/>
    </source>
</evidence>
<keyword evidence="10 17" id="KW-0762">Sugar transport</keyword>
<dbReference type="Pfam" id="PF02896">
    <property type="entry name" value="PEP-utilizers_C"/>
    <property type="match status" value="1"/>
</dbReference>
<dbReference type="Gene3D" id="3.50.30.10">
    <property type="entry name" value="Phosphohistidine domain"/>
    <property type="match status" value="1"/>
</dbReference>
<dbReference type="InterPro" id="IPR015813">
    <property type="entry name" value="Pyrv/PenolPyrv_kinase-like_dom"/>
</dbReference>
<evidence type="ECO:0000256" key="8">
    <source>
        <dbReference type="ARBA" id="ARBA00022448"/>
    </source>
</evidence>
<evidence type="ECO:0000259" key="23">
    <source>
        <dbReference type="Pfam" id="PF05524"/>
    </source>
</evidence>
<dbReference type="PANTHER" id="PTHR46244">
    <property type="entry name" value="PHOSPHOENOLPYRUVATE-PROTEIN PHOSPHOTRANSFERASE"/>
    <property type="match status" value="1"/>
</dbReference>
<comment type="function">
    <text evidence="3 17">General (non sugar-specific) component of the phosphoenolpyruvate-dependent sugar phosphotransferase system (sugar PTS). This major carbohydrate active-transport system catalyzes the phosphorylation of incoming sugar substrates concomitantly with their translocation across the cell membrane. Enzyme I transfers the phosphoryl group from phosphoenolpyruvate (PEP) to the phosphoryl carrier protein (HPr).</text>
</comment>
<keyword evidence="13 17" id="KW-0479">Metal-binding</keyword>
<dbReference type="GO" id="GO:0005737">
    <property type="term" value="C:cytoplasm"/>
    <property type="evidence" value="ECO:0007669"/>
    <property type="project" value="UniProtKB-SubCell"/>
</dbReference>
<keyword evidence="14 17" id="KW-0418">Kinase</keyword>
<keyword evidence="15 17" id="KW-0460">Magnesium</keyword>
<dbReference type="Gene3D" id="3.20.20.60">
    <property type="entry name" value="Phosphoenolpyruvate-binding domains"/>
    <property type="match status" value="1"/>
</dbReference>
<keyword evidence="12 17" id="KW-0598">Phosphotransferase system</keyword>
<dbReference type="InterPro" id="IPR040442">
    <property type="entry name" value="Pyrv_kinase-like_dom_sf"/>
</dbReference>
<dbReference type="SUPFAM" id="SSF51621">
    <property type="entry name" value="Phosphoenolpyruvate/pyruvate domain"/>
    <property type="match status" value="1"/>
</dbReference>
<dbReference type="InterPro" id="IPR008731">
    <property type="entry name" value="PTS_EIN"/>
</dbReference>
<dbReference type="SUPFAM" id="SSF47831">
    <property type="entry name" value="Enzyme I of the PEP:sugar phosphotransferase system HPr-binding (sub)domain"/>
    <property type="match status" value="1"/>
</dbReference>
<feature type="active site" description="Tele-phosphohistidine intermediate" evidence="18">
    <location>
        <position position="199"/>
    </location>
</feature>
<dbReference type="InterPro" id="IPR050499">
    <property type="entry name" value="PEP-utilizing_PTS_enzyme"/>
</dbReference>
<dbReference type="GO" id="GO:0046872">
    <property type="term" value="F:metal ion binding"/>
    <property type="evidence" value="ECO:0007669"/>
    <property type="project" value="UniProtKB-KW"/>
</dbReference>
<evidence type="ECO:0000256" key="5">
    <source>
        <dbReference type="ARBA" id="ARBA00007837"/>
    </source>
</evidence>
<evidence type="ECO:0000256" key="15">
    <source>
        <dbReference type="ARBA" id="ARBA00022842"/>
    </source>
</evidence>
<feature type="binding site" evidence="19">
    <location>
        <position position="334"/>
    </location>
    <ligand>
        <name>phosphoenolpyruvate</name>
        <dbReference type="ChEBI" id="CHEBI:58702"/>
    </ligand>
</feature>
<dbReference type="InterPro" id="IPR036637">
    <property type="entry name" value="Phosphohistidine_dom_sf"/>
</dbReference>
<feature type="binding site" evidence="20">
    <location>
        <position position="447"/>
    </location>
    <ligand>
        <name>Mg(2+)</name>
        <dbReference type="ChEBI" id="CHEBI:18420"/>
    </ligand>
</feature>
<evidence type="ECO:0000256" key="11">
    <source>
        <dbReference type="ARBA" id="ARBA00022679"/>
    </source>
</evidence>
<comment type="subcellular location">
    <subcellularLocation>
        <location evidence="4 17">Cytoplasm</location>
    </subcellularLocation>
</comment>
<dbReference type="InterPro" id="IPR006318">
    <property type="entry name" value="PTS_EI-like"/>
</dbReference>
<dbReference type="NCBIfam" id="TIGR01417">
    <property type="entry name" value="PTS_I_fam"/>
    <property type="match status" value="1"/>
</dbReference>
<name>A0AAU7DYN1_9MICO</name>
<accession>A0AAU7DYN1</accession>
<evidence type="ECO:0000256" key="1">
    <source>
        <dbReference type="ARBA" id="ARBA00000683"/>
    </source>
</evidence>
<feature type="domain" description="Phosphotransferase system enzyme I N-terminal" evidence="23">
    <location>
        <begin position="15"/>
        <end position="136"/>
    </location>
</feature>
<comment type="catalytic activity">
    <reaction evidence="1 17">
        <text>L-histidyl-[protein] + phosphoenolpyruvate = N(pros)-phospho-L-histidyl-[protein] + pyruvate</text>
        <dbReference type="Rhea" id="RHEA:23880"/>
        <dbReference type="Rhea" id="RHEA-COMP:9745"/>
        <dbReference type="Rhea" id="RHEA-COMP:9746"/>
        <dbReference type="ChEBI" id="CHEBI:15361"/>
        <dbReference type="ChEBI" id="CHEBI:29979"/>
        <dbReference type="ChEBI" id="CHEBI:58702"/>
        <dbReference type="ChEBI" id="CHEBI:64837"/>
        <dbReference type="EC" id="2.7.3.9"/>
    </reaction>
</comment>
<dbReference type="EMBL" id="CP146203">
    <property type="protein sequence ID" value="XBH22392.1"/>
    <property type="molecule type" value="Genomic_DNA"/>
</dbReference>
<dbReference type="PIRSF" id="PIRSF000732">
    <property type="entry name" value="PTS_enzyme_I"/>
    <property type="match status" value="1"/>
</dbReference>
<dbReference type="InterPro" id="IPR000121">
    <property type="entry name" value="PEP_util_C"/>
</dbReference>
<evidence type="ECO:0000256" key="19">
    <source>
        <dbReference type="PIRSR" id="PIRSR000732-2"/>
    </source>
</evidence>
<evidence type="ECO:0000256" key="2">
    <source>
        <dbReference type="ARBA" id="ARBA00001946"/>
    </source>
</evidence>
<sequence>MEPQADRAPGTFTITGIGVSPGIVTGRVFHLTEPLPEPPAGLRLGPKEDHESIAGQIDQASIKVTKDLAIAAAKATSKDTSAVLEATSTMAADPTLVADARRRVIDEHLMPERAIWEAAAKVARHFNELGGYFAERVTDIIDIRDRMIAALTGDLVPGLPVVDQPYILVAPDLAPSVTATLDESLVMAIITDGAGPTSHTAIIAKEKGIPCIVAAPGASTYLTPGSIVLLNGSSGLVVLDPTDTQITKAQAGAHKARVFHGKGLTKDGVHIELLANVGDAASAAEAAAAGAEGIGLFRTEFCFLDQQTPPSLAEQVEQYGSVFAQFPGKKVVIRTLDSGADKPLPFMHFEPEENPALGVRGIRTALKFPQLLETQLQAISEAASQHEADVWVMAPMISTVAETEVFVAQCAAHGLNTPGVMIEVPSAALLAGPILARAHFASIGTNDLTQYTMAADRLLGAIAELSDPWQPALLRMVEHAAHGGALQGRPVGVCGEAASFPMLAIVLVGLGVSSLSMTARSLPDVATALASVDRDKCRAIARIAVDAESAQQAREAVRQGLPELAELGL</sequence>
<feature type="active site" description="Proton donor" evidence="18">
    <location>
        <position position="494"/>
    </location>
</feature>
<feature type="binding site" evidence="19">
    <location>
        <position position="457"/>
    </location>
    <ligand>
        <name>phosphoenolpyruvate</name>
        <dbReference type="ChEBI" id="CHEBI:58702"/>
    </ligand>
</feature>
<feature type="domain" description="PEP-utilising enzyme C-terminal" evidence="22">
    <location>
        <begin position="260"/>
        <end position="533"/>
    </location>
</feature>
<comment type="cofactor">
    <cofactor evidence="2 17 20">
        <name>Mg(2+)</name>
        <dbReference type="ChEBI" id="CHEBI:18420"/>
    </cofactor>
</comment>
<proteinExistence type="inferred from homology"/>
<dbReference type="SUPFAM" id="SSF52009">
    <property type="entry name" value="Phosphohistidine domain"/>
    <property type="match status" value="1"/>
</dbReference>
<evidence type="ECO:0000256" key="18">
    <source>
        <dbReference type="PIRSR" id="PIRSR000732-1"/>
    </source>
</evidence>
<feature type="binding site" evidence="19">
    <location>
        <position position="298"/>
    </location>
    <ligand>
        <name>phosphoenolpyruvate</name>
        <dbReference type="ChEBI" id="CHEBI:58702"/>
    </ligand>
</feature>
<dbReference type="Pfam" id="PF05524">
    <property type="entry name" value="PEP-utilisers_N"/>
    <property type="match status" value="1"/>
</dbReference>
<evidence type="ECO:0000256" key="17">
    <source>
        <dbReference type="PIRNR" id="PIRNR000732"/>
    </source>
</evidence>
<gene>
    <name evidence="24" type="primary">ptsP</name>
    <name evidence="24" type="ORF">V5R04_03995</name>
</gene>
<organism evidence="24">
    <name type="scientific">Jonesiaceae bacterium BS-20</name>
    <dbReference type="NCBI Taxonomy" id="3120821"/>
    <lineage>
        <taxon>Bacteria</taxon>
        <taxon>Bacillati</taxon>
        <taxon>Actinomycetota</taxon>
        <taxon>Actinomycetes</taxon>
        <taxon>Micrococcales</taxon>
        <taxon>Jonesiaceae</taxon>
    </lineage>
</organism>
<dbReference type="InterPro" id="IPR008279">
    <property type="entry name" value="PEP-util_enz_mobile_dom"/>
</dbReference>
<dbReference type="InterPro" id="IPR024692">
    <property type="entry name" value="PTS_EI"/>
</dbReference>
<evidence type="ECO:0000256" key="12">
    <source>
        <dbReference type="ARBA" id="ARBA00022683"/>
    </source>
</evidence>
<dbReference type="GO" id="GO:0016301">
    <property type="term" value="F:kinase activity"/>
    <property type="evidence" value="ECO:0007669"/>
    <property type="project" value="UniProtKB-KW"/>
</dbReference>
<evidence type="ECO:0000256" key="4">
    <source>
        <dbReference type="ARBA" id="ARBA00004496"/>
    </source>
</evidence>
<protein>
    <recommendedName>
        <fullName evidence="7 17">Phosphoenolpyruvate-protein phosphotransferase</fullName>
        <ecNumber evidence="6 17">2.7.3.9</ecNumber>
    </recommendedName>
    <alternativeName>
        <fullName evidence="16 17">Phosphotransferase system, enzyme I</fullName>
    </alternativeName>
</protein>
<keyword evidence="9 17" id="KW-0963">Cytoplasm</keyword>
<dbReference type="GO" id="GO:0009401">
    <property type="term" value="P:phosphoenolpyruvate-dependent sugar phosphotransferase system"/>
    <property type="evidence" value="ECO:0007669"/>
    <property type="project" value="UniProtKB-KW"/>
</dbReference>
<evidence type="ECO:0000256" key="10">
    <source>
        <dbReference type="ARBA" id="ARBA00022597"/>
    </source>
</evidence>
<evidence type="ECO:0000256" key="14">
    <source>
        <dbReference type="ARBA" id="ARBA00022777"/>
    </source>
</evidence>
<comment type="similarity">
    <text evidence="5 17">Belongs to the PEP-utilizing enzyme family.</text>
</comment>
<dbReference type="GO" id="GO:0008965">
    <property type="term" value="F:phosphoenolpyruvate-protein phosphotransferase activity"/>
    <property type="evidence" value="ECO:0007669"/>
    <property type="project" value="UniProtKB-EC"/>
</dbReference>
<evidence type="ECO:0000313" key="24">
    <source>
        <dbReference type="EMBL" id="XBH22392.1"/>
    </source>
</evidence>
<keyword evidence="11 17" id="KW-0808">Transferase</keyword>
<reference evidence="24" key="1">
    <citation type="submission" date="2024-02" db="EMBL/GenBank/DDBJ databases">
        <title>Tomenella chthoni gen. nov. sp. nov., a member of the family Jonesiaceae isolated from bat guano.</title>
        <authorList>
            <person name="Miller S.L."/>
            <person name="King J."/>
            <person name="Sankaranarayanan K."/>
            <person name="Lawson P.A."/>
        </authorList>
    </citation>
    <scope>NUCLEOTIDE SEQUENCE</scope>
    <source>
        <strain evidence="24">BS-20</strain>
    </source>
</reference>
<evidence type="ECO:0000256" key="9">
    <source>
        <dbReference type="ARBA" id="ARBA00022490"/>
    </source>
</evidence>
<feature type="binding site" evidence="19">
    <location>
        <begin position="446"/>
        <end position="447"/>
    </location>
    <ligand>
        <name>phosphoenolpyruvate</name>
        <dbReference type="ChEBI" id="CHEBI:58702"/>
    </ligand>
</feature>
<dbReference type="PANTHER" id="PTHR46244:SF3">
    <property type="entry name" value="PHOSPHOENOLPYRUVATE-PROTEIN PHOSPHOTRANSFERASE"/>
    <property type="match status" value="1"/>
</dbReference>
<keyword evidence="8 17" id="KW-0813">Transport</keyword>
<dbReference type="Gene3D" id="1.10.274.10">
    <property type="entry name" value="PtsI, HPr-binding domain"/>
    <property type="match status" value="1"/>
</dbReference>
<dbReference type="EC" id="2.7.3.9" evidence="6 17"/>
<evidence type="ECO:0000256" key="16">
    <source>
        <dbReference type="ARBA" id="ARBA00033235"/>
    </source>
</evidence>
<dbReference type="PRINTS" id="PR01736">
    <property type="entry name" value="PHPHTRNFRASE"/>
</dbReference>
<dbReference type="AlphaFoldDB" id="A0AAU7DYN1"/>
<evidence type="ECO:0000256" key="20">
    <source>
        <dbReference type="PIRSR" id="PIRSR000732-3"/>
    </source>
</evidence>
<feature type="domain" description="PEP-utilising enzyme mobile" evidence="21">
    <location>
        <begin position="163"/>
        <end position="235"/>
    </location>
</feature>